<gene>
    <name evidence="2" type="ORF">CKAN_02583200</name>
</gene>
<dbReference type="Proteomes" id="UP000283530">
    <property type="component" value="Unassembled WGS sequence"/>
</dbReference>
<comment type="caution">
    <text evidence="2">The sequence shown here is derived from an EMBL/GenBank/DDBJ whole genome shotgun (WGS) entry which is preliminary data.</text>
</comment>
<dbReference type="AlphaFoldDB" id="A0A443Q0B6"/>
<reference evidence="2 3" key="1">
    <citation type="journal article" date="2019" name="Nat. Plants">
        <title>Stout camphor tree genome fills gaps in understanding of flowering plant genome evolution.</title>
        <authorList>
            <person name="Chaw S.M."/>
            <person name="Liu Y.C."/>
            <person name="Wu Y.W."/>
            <person name="Wang H.Y."/>
            <person name="Lin C.I."/>
            <person name="Wu C.S."/>
            <person name="Ke H.M."/>
            <person name="Chang L.Y."/>
            <person name="Hsu C.Y."/>
            <person name="Yang H.T."/>
            <person name="Sudianto E."/>
            <person name="Hsu M.H."/>
            <person name="Wu K.P."/>
            <person name="Wang L.N."/>
            <person name="Leebens-Mack J.H."/>
            <person name="Tsai I.J."/>
        </authorList>
    </citation>
    <scope>NUCLEOTIDE SEQUENCE [LARGE SCALE GENOMIC DNA]</scope>
    <source>
        <strain evidence="3">cv. Chaw 1501</strain>
        <tissue evidence="2">Young leaves</tissue>
    </source>
</reference>
<feature type="region of interest" description="Disordered" evidence="1">
    <location>
        <begin position="32"/>
        <end position="51"/>
    </location>
</feature>
<dbReference type="EMBL" id="QPKB01000012">
    <property type="protein sequence ID" value="RWR96445.1"/>
    <property type="molecule type" value="Genomic_DNA"/>
</dbReference>
<evidence type="ECO:0000313" key="3">
    <source>
        <dbReference type="Proteomes" id="UP000283530"/>
    </source>
</evidence>
<accession>A0A443Q0B6</accession>
<sequence>MEFPLPRSVWERGSGGGFPLGFLLTHAPKNMQEDSSSSLSQIKWKSQPSSGDKLKMEGNYDGILEEAVFGVSNDTIKWKSQPSSGDKLKMVGNTDGILEEAVFGASNDIRIYSSSNF</sequence>
<feature type="compositionally biased region" description="Polar residues" evidence="1">
    <location>
        <begin position="41"/>
        <end position="50"/>
    </location>
</feature>
<evidence type="ECO:0000256" key="1">
    <source>
        <dbReference type="SAM" id="MobiDB-lite"/>
    </source>
</evidence>
<organism evidence="2 3">
    <name type="scientific">Cinnamomum micranthum f. kanehirae</name>
    <dbReference type="NCBI Taxonomy" id="337451"/>
    <lineage>
        <taxon>Eukaryota</taxon>
        <taxon>Viridiplantae</taxon>
        <taxon>Streptophyta</taxon>
        <taxon>Embryophyta</taxon>
        <taxon>Tracheophyta</taxon>
        <taxon>Spermatophyta</taxon>
        <taxon>Magnoliopsida</taxon>
        <taxon>Magnoliidae</taxon>
        <taxon>Laurales</taxon>
        <taxon>Lauraceae</taxon>
        <taxon>Cinnamomum</taxon>
    </lineage>
</organism>
<proteinExistence type="predicted"/>
<evidence type="ECO:0000313" key="2">
    <source>
        <dbReference type="EMBL" id="RWR96445.1"/>
    </source>
</evidence>
<keyword evidence="3" id="KW-1185">Reference proteome</keyword>
<protein>
    <submittedName>
        <fullName evidence="2">Uncharacterized protein</fullName>
    </submittedName>
</protein>
<name>A0A443Q0B6_9MAGN</name>